<gene>
    <name evidence="8" type="ORF">SPIROBIBN47_250063</name>
</gene>
<evidence type="ECO:0000256" key="2">
    <source>
        <dbReference type="ARBA" id="ARBA00023015"/>
    </source>
</evidence>
<dbReference type="Gene3D" id="1.10.10.10">
    <property type="entry name" value="Winged helix-like DNA-binding domain superfamily/Winged helix DNA-binding domain"/>
    <property type="match status" value="1"/>
</dbReference>
<evidence type="ECO:0000256" key="3">
    <source>
        <dbReference type="ARBA" id="ARBA00023082"/>
    </source>
</evidence>
<dbReference type="PANTHER" id="PTHR43133">
    <property type="entry name" value="RNA POLYMERASE ECF-TYPE SIGMA FACTO"/>
    <property type="match status" value="1"/>
</dbReference>
<sequence>MEKEAASSVQSTMSKAKANQGSFDEKVVVEEILAGNSNAYRRIVETYSARVLAFCRSRMRSEEDARDAAQEVFIRAYASLASFRSNENFASWLFAIAANNVRTHFRLFSSRKHKEEAFAKEIAVAPIPDPAEEAEQNLRAEALRQAVASLPLDLRKPVELYYFAELSVEETASVLKLGQEAVKSRLFRARKALRQAIEKNKAPSHPFAEPEPAAHQRADHVQPKQSS</sequence>
<dbReference type="InterPro" id="IPR013324">
    <property type="entry name" value="RNA_pol_sigma_r3/r4-like"/>
</dbReference>
<dbReference type="PANTHER" id="PTHR43133:SF51">
    <property type="entry name" value="RNA POLYMERASE SIGMA FACTOR"/>
    <property type="match status" value="1"/>
</dbReference>
<dbReference type="GO" id="GO:0003677">
    <property type="term" value="F:DNA binding"/>
    <property type="evidence" value="ECO:0007669"/>
    <property type="project" value="InterPro"/>
</dbReference>
<dbReference type="InterPro" id="IPR013325">
    <property type="entry name" value="RNA_pol_sigma_r2"/>
</dbReference>
<proteinExistence type="inferred from homology"/>
<dbReference type="Gene3D" id="1.10.1740.10">
    <property type="match status" value="1"/>
</dbReference>
<dbReference type="InterPro" id="IPR013249">
    <property type="entry name" value="RNA_pol_sigma70_r4_t2"/>
</dbReference>
<protein>
    <submittedName>
        <fullName evidence="8">Putative RNA polymerase</fullName>
    </submittedName>
</protein>
<dbReference type="EMBL" id="FWDM01000018">
    <property type="protein sequence ID" value="SLM12494.1"/>
    <property type="molecule type" value="Genomic_DNA"/>
</dbReference>
<feature type="compositionally biased region" description="Basic and acidic residues" evidence="5">
    <location>
        <begin position="212"/>
        <end position="227"/>
    </location>
</feature>
<dbReference type="GO" id="GO:0006352">
    <property type="term" value="P:DNA-templated transcription initiation"/>
    <property type="evidence" value="ECO:0007669"/>
    <property type="project" value="InterPro"/>
</dbReference>
<dbReference type="InterPro" id="IPR039425">
    <property type="entry name" value="RNA_pol_sigma-70-like"/>
</dbReference>
<accession>A0A3P3XI64</accession>
<dbReference type="InterPro" id="IPR036388">
    <property type="entry name" value="WH-like_DNA-bd_sf"/>
</dbReference>
<name>A0A3P3XI64_9SPIR</name>
<keyword evidence="3" id="KW-0731">Sigma factor</keyword>
<dbReference type="SUPFAM" id="SSF88659">
    <property type="entry name" value="Sigma3 and sigma4 domains of RNA polymerase sigma factors"/>
    <property type="match status" value="1"/>
</dbReference>
<feature type="domain" description="RNA polymerase sigma factor 70 region 4 type 2" evidence="7">
    <location>
        <begin position="141"/>
        <end position="193"/>
    </location>
</feature>
<organism evidence="8">
    <name type="scientific">uncultured spirochete</name>
    <dbReference type="NCBI Taxonomy" id="156406"/>
    <lineage>
        <taxon>Bacteria</taxon>
        <taxon>Pseudomonadati</taxon>
        <taxon>Spirochaetota</taxon>
        <taxon>Spirochaetia</taxon>
        <taxon>Spirochaetales</taxon>
        <taxon>environmental samples</taxon>
    </lineage>
</organism>
<keyword evidence="2" id="KW-0805">Transcription regulation</keyword>
<feature type="domain" description="RNA polymerase sigma-70 region 2" evidence="6">
    <location>
        <begin position="43"/>
        <end position="106"/>
    </location>
</feature>
<comment type="similarity">
    <text evidence="1">Belongs to the sigma-70 factor family. ECF subfamily.</text>
</comment>
<dbReference type="CDD" id="cd06171">
    <property type="entry name" value="Sigma70_r4"/>
    <property type="match status" value="1"/>
</dbReference>
<reference evidence="8" key="1">
    <citation type="submission" date="2017-02" db="EMBL/GenBank/DDBJ databases">
        <authorList>
            <person name="Regsiter A."/>
            <person name="William W."/>
        </authorList>
    </citation>
    <scope>NUCLEOTIDE SEQUENCE</scope>
    <source>
        <strain evidence="8">Bib</strain>
    </source>
</reference>
<evidence type="ECO:0000313" key="8">
    <source>
        <dbReference type="EMBL" id="SLM12494.1"/>
    </source>
</evidence>
<dbReference type="SUPFAM" id="SSF88946">
    <property type="entry name" value="Sigma2 domain of RNA polymerase sigma factors"/>
    <property type="match status" value="1"/>
</dbReference>
<keyword evidence="4" id="KW-0804">Transcription</keyword>
<evidence type="ECO:0000256" key="5">
    <source>
        <dbReference type="SAM" id="MobiDB-lite"/>
    </source>
</evidence>
<dbReference type="InterPro" id="IPR014284">
    <property type="entry name" value="RNA_pol_sigma-70_dom"/>
</dbReference>
<dbReference type="NCBIfam" id="TIGR02937">
    <property type="entry name" value="sigma70-ECF"/>
    <property type="match status" value="1"/>
</dbReference>
<dbReference type="Pfam" id="PF08281">
    <property type="entry name" value="Sigma70_r4_2"/>
    <property type="match status" value="1"/>
</dbReference>
<dbReference type="InterPro" id="IPR007627">
    <property type="entry name" value="RNA_pol_sigma70_r2"/>
</dbReference>
<feature type="region of interest" description="Disordered" evidence="5">
    <location>
        <begin position="198"/>
        <end position="227"/>
    </location>
</feature>
<dbReference type="GO" id="GO:0016987">
    <property type="term" value="F:sigma factor activity"/>
    <property type="evidence" value="ECO:0007669"/>
    <property type="project" value="UniProtKB-KW"/>
</dbReference>
<evidence type="ECO:0000256" key="1">
    <source>
        <dbReference type="ARBA" id="ARBA00010641"/>
    </source>
</evidence>
<dbReference type="Pfam" id="PF04542">
    <property type="entry name" value="Sigma70_r2"/>
    <property type="match status" value="1"/>
</dbReference>
<dbReference type="AlphaFoldDB" id="A0A3P3XI64"/>
<evidence type="ECO:0000256" key="4">
    <source>
        <dbReference type="ARBA" id="ARBA00023163"/>
    </source>
</evidence>
<evidence type="ECO:0000259" key="6">
    <source>
        <dbReference type="Pfam" id="PF04542"/>
    </source>
</evidence>
<evidence type="ECO:0000259" key="7">
    <source>
        <dbReference type="Pfam" id="PF08281"/>
    </source>
</evidence>